<sequence length="61" mass="7165">MCSWFKKKNFTRLECYILEEIADWLYISIINKLAILVAEPMTPLSKSNHPKLHNSKDKLLS</sequence>
<dbReference type="AlphaFoldDB" id="A0A0V0GYD1"/>
<dbReference type="EMBL" id="GEDG01028476">
    <property type="protein sequence ID" value="JAP13154.1"/>
    <property type="molecule type" value="Transcribed_RNA"/>
</dbReference>
<accession>A0A0V0GYD1</accession>
<organism evidence="1">
    <name type="scientific">Solanum chacoense</name>
    <name type="common">Chaco potato</name>
    <dbReference type="NCBI Taxonomy" id="4108"/>
    <lineage>
        <taxon>Eukaryota</taxon>
        <taxon>Viridiplantae</taxon>
        <taxon>Streptophyta</taxon>
        <taxon>Embryophyta</taxon>
        <taxon>Tracheophyta</taxon>
        <taxon>Spermatophyta</taxon>
        <taxon>Magnoliopsida</taxon>
        <taxon>eudicotyledons</taxon>
        <taxon>Gunneridae</taxon>
        <taxon>Pentapetalae</taxon>
        <taxon>asterids</taxon>
        <taxon>lamiids</taxon>
        <taxon>Solanales</taxon>
        <taxon>Solanaceae</taxon>
        <taxon>Solanoideae</taxon>
        <taxon>Solaneae</taxon>
        <taxon>Solanum</taxon>
    </lineage>
</organism>
<proteinExistence type="predicted"/>
<evidence type="ECO:0000313" key="1">
    <source>
        <dbReference type="EMBL" id="JAP13154.1"/>
    </source>
</evidence>
<name>A0A0V0GYD1_SOLCH</name>
<reference evidence="1" key="1">
    <citation type="submission" date="2015-12" db="EMBL/GenBank/DDBJ databases">
        <title>Gene expression during late stages of embryo sac development: a critical building block for successful pollen-pistil interactions.</title>
        <authorList>
            <person name="Liu Y."/>
            <person name="Joly V."/>
            <person name="Sabar M."/>
            <person name="Matton D.P."/>
        </authorList>
    </citation>
    <scope>NUCLEOTIDE SEQUENCE</scope>
</reference>
<protein>
    <submittedName>
        <fullName evidence="1">Putative ovule protein</fullName>
    </submittedName>
</protein>